<dbReference type="Proteomes" id="UP000024816">
    <property type="component" value="Unassembled WGS sequence"/>
</dbReference>
<protein>
    <submittedName>
        <fullName evidence="2">Uncharacterized protein</fullName>
    </submittedName>
</protein>
<keyword evidence="3" id="KW-1185">Reference proteome</keyword>
<name>A0A059FGJ1_9PROT</name>
<evidence type="ECO:0000313" key="3">
    <source>
        <dbReference type="Proteomes" id="UP000024816"/>
    </source>
</evidence>
<evidence type="ECO:0000313" key="2">
    <source>
        <dbReference type="EMBL" id="KCZ89749.1"/>
    </source>
</evidence>
<keyword evidence="1" id="KW-0812">Transmembrane</keyword>
<organism evidence="2 3">
    <name type="scientific">Hyphomonas jannaschiana VP2</name>
    <dbReference type="NCBI Taxonomy" id="1280952"/>
    <lineage>
        <taxon>Bacteria</taxon>
        <taxon>Pseudomonadati</taxon>
        <taxon>Pseudomonadota</taxon>
        <taxon>Alphaproteobacteria</taxon>
        <taxon>Hyphomonadales</taxon>
        <taxon>Hyphomonadaceae</taxon>
        <taxon>Hyphomonas</taxon>
    </lineage>
</organism>
<feature type="transmembrane region" description="Helical" evidence="1">
    <location>
        <begin position="28"/>
        <end position="47"/>
    </location>
</feature>
<accession>A0A059FGJ1</accession>
<gene>
    <name evidence="2" type="ORF">HJA_05842</name>
</gene>
<dbReference type="AlphaFoldDB" id="A0A059FGJ1"/>
<dbReference type="EMBL" id="ARYJ01000003">
    <property type="protein sequence ID" value="KCZ89749.1"/>
    <property type="molecule type" value="Genomic_DNA"/>
</dbReference>
<comment type="caution">
    <text evidence="2">The sequence shown here is derived from an EMBL/GenBank/DDBJ whole genome shotgun (WGS) entry which is preliminary data.</text>
</comment>
<evidence type="ECO:0000256" key="1">
    <source>
        <dbReference type="SAM" id="Phobius"/>
    </source>
</evidence>
<keyword evidence="1" id="KW-1133">Transmembrane helix</keyword>
<sequence>MAVFASGDTLSAIQSASAFEASGLSAGGVAHAVMTATVAAASPIWNIRVIGMMKASRGQQYYS</sequence>
<keyword evidence="1" id="KW-0472">Membrane</keyword>
<proteinExistence type="predicted"/>
<reference evidence="2 3" key="1">
    <citation type="journal article" date="2014" name="Antonie Van Leeuwenhoek">
        <title>Hyphomonas beringensis sp. nov. and Hyphomonas chukchiensis sp. nov., isolated from surface seawater of the Bering Sea and Chukchi Sea.</title>
        <authorList>
            <person name="Li C."/>
            <person name="Lai Q."/>
            <person name="Li G."/>
            <person name="Dong C."/>
            <person name="Wang J."/>
            <person name="Liao Y."/>
            <person name="Shao Z."/>
        </authorList>
    </citation>
    <scope>NUCLEOTIDE SEQUENCE [LARGE SCALE GENOMIC DNA]</scope>
    <source>
        <strain evidence="2 3">VP2</strain>
    </source>
</reference>